<dbReference type="PANTHER" id="PTHR42905">
    <property type="entry name" value="PHOSPHOENOLPYRUVATE CARBOXYLASE"/>
    <property type="match status" value="1"/>
</dbReference>
<dbReference type="EMBL" id="SNVJ01000017">
    <property type="protein sequence ID" value="MXP65016.1"/>
    <property type="molecule type" value="Genomic_DNA"/>
</dbReference>
<dbReference type="Proteomes" id="UP000460715">
    <property type="component" value="Unassembled WGS sequence"/>
</dbReference>
<dbReference type="CDD" id="cd00377">
    <property type="entry name" value="ICL_PEPM"/>
    <property type="match status" value="1"/>
</dbReference>
<organism evidence="1 2">
    <name type="scientific">Teichococcus coralli</name>
    <dbReference type="NCBI Taxonomy" id="2545983"/>
    <lineage>
        <taxon>Bacteria</taxon>
        <taxon>Pseudomonadati</taxon>
        <taxon>Pseudomonadota</taxon>
        <taxon>Alphaproteobacteria</taxon>
        <taxon>Acetobacterales</taxon>
        <taxon>Roseomonadaceae</taxon>
        <taxon>Roseomonas</taxon>
    </lineage>
</organism>
<dbReference type="SUPFAM" id="SSF51621">
    <property type="entry name" value="Phosphoenolpyruvate/pyruvate domain"/>
    <property type="match status" value="1"/>
</dbReference>
<comment type="caution">
    <text evidence="1">The sequence shown here is derived from an EMBL/GenBank/DDBJ whole genome shotgun (WGS) entry which is preliminary data.</text>
</comment>
<reference evidence="1 2" key="1">
    <citation type="submission" date="2019-03" db="EMBL/GenBank/DDBJ databases">
        <title>Roseomonas sp. a novel Roseomonas species isolated from Sea whip Gorgonian.</title>
        <authorList>
            <person name="Li F."/>
            <person name="Pan X."/>
            <person name="Huang S."/>
            <person name="Li Z."/>
            <person name="Meng B."/>
        </authorList>
    </citation>
    <scope>NUCLEOTIDE SEQUENCE [LARGE SCALE GENOMIC DNA]</scope>
    <source>
        <strain evidence="1 2">M0104</strain>
    </source>
</reference>
<proteinExistence type="predicted"/>
<name>A0A845BFZ3_9PROT</name>
<sequence>MAEANAAPGASAARSRDLHQRTGPLILANAWSIGSARKLEAMGFAAIGSSSAALAAGYGLPANQVERERVPCHAAALAAATPRPAPADLEDGFNTRPGDRAEPIRLAVAAGLAGGSMDDVTGDEARPIHDFGIAAARVAAAAGAAKSSGTGFVLTARAENFARGRPELDDTVVRLRASEAAGANVLFAPNLPTPQAVRAVCAAVSRLVNVLMGPLCPDWTLEELRAEGVRRVSRGHALAKVADDAWTAAARGVLEEGRFRYRRAVVERLGP</sequence>
<dbReference type="InterPro" id="IPR039556">
    <property type="entry name" value="ICL/PEPM"/>
</dbReference>
<keyword evidence="2" id="KW-1185">Reference proteome</keyword>
<protein>
    <submittedName>
        <fullName evidence="1">Isocitrate lyase/phosphoenolpyruvate mutase family protein</fullName>
    </submittedName>
</protein>
<dbReference type="InterPro" id="IPR040442">
    <property type="entry name" value="Pyrv_kinase-like_dom_sf"/>
</dbReference>
<dbReference type="InterPro" id="IPR015813">
    <property type="entry name" value="Pyrv/PenolPyrv_kinase-like_dom"/>
</dbReference>
<accession>A0A845BFZ3</accession>
<dbReference type="GO" id="GO:0016829">
    <property type="term" value="F:lyase activity"/>
    <property type="evidence" value="ECO:0007669"/>
    <property type="project" value="UniProtKB-KW"/>
</dbReference>
<keyword evidence="1" id="KW-0670">Pyruvate</keyword>
<dbReference type="AlphaFoldDB" id="A0A845BFZ3"/>
<dbReference type="PANTHER" id="PTHR42905:SF16">
    <property type="entry name" value="CARBOXYPHOSPHONOENOLPYRUVATE PHOSPHONOMUTASE-LIKE PROTEIN (AFU_ORTHOLOGUE AFUA_5G07230)"/>
    <property type="match status" value="1"/>
</dbReference>
<gene>
    <name evidence="1" type="ORF">E0493_16840</name>
</gene>
<evidence type="ECO:0000313" key="2">
    <source>
        <dbReference type="Proteomes" id="UP000460715"/>
    </source>
</evidence>
<keyword evidence="1" id="KW-0456">Lyase</keyword>
<dbReference type="Pfam" id="PF13714">
    <property type="entry name" value="PEP_mutase"/>
    <property type="match status" value="1"/>
</dbReference>
<dbReference type="Gene3D" id="3.20.20.60">
    <property type="entry name" value="Phosphoenolpyruvate-binding domains"/>
    <property type="match status" value="1"/>
</dbReference>
<evidence type="ECO:0000313" key="1">
    <source>
        <dbReference type="EMBL" id="MXP65016.1"/>
    </source>
</evidence>
<dbReference type="OrthoDB" id="9785398at2"/>